<comment type="caution">
    <text evidence="2">The sequence shown here is derived from an EMBL/GenBank/DDBJ whole genome shotgun (WGS) entry which is preliminary data.</text>
</comment>
<evidence type="ECO:0008006" key="4">
    <source>
        <dbReference type="Google" id="ProtNLM"/>
    </source>
</evidence>
<evidence type="ECO:0000313" key="2">
    <source>
        <dbReference type="EMBL" id="MFE1356472.1"/>
    </source>
</evidence>
<accession>A0ABW6GUM7</accession>
<sequence>MTPITYRPAAELPGDPAYLRFVYHHAHPADPYDDEDTLEQWQVSVLAPLDDEDDEEGPGDGQDPDLAPVIGRVRLYRLRDYTDGDHWSAADAESEDLEVIASTVLRGVKSGEPGYARAFERQIESPVGDLLILDRVHLDEQWRGFGLGPVIAAEAIRRLSTGCCAVATYPAMGEYPKGRDETTETDRRRAKKKIAALWESIGFERFREGVWLLDTAQQTPIDLHQQHRAHLKALSYAYRTAQLG</sequence>
<evidence type="ECO:0000313" key="3">
    <source>
        <dbReference type="Proteomes" id="UP001599542"/>
    </source>
</evidence>
<name>A0ABW6GUM7_9ACTN</name>
<organism evidence="2 3">
    <name type="scientific">Kitasatospora phosalacinea</name>
    <dbReference type="NCBI Taxonomy" id="2065"/>
    <lineage>
        <taxon>Bacteria</taxon>
        <taxon>Bacillati</taxon>
        <taxon>Actinomycetota</taxon>
        <taxon>Actinomycetes</taxon>
        <taxon>Kitasatosporales</taxon>
        <taxon>Streptomycetaceae</taxon>
        <taxon>Kitasatospora</taxon>
    </lineage>
</organism>
<protein>
    <recommendedName>
        <fullName evidence="4">N-acetyltransferase domain-containing protein</fullName>
    </recommendedName>
</protein>
<feature type="region of interest" description="Disordered" evidence="1">
    <location>
        <begin position="44"/>
        <end position="66"/>
    </location>
</feature>
<evidence type="ECO:0000256" key="1">
    <source>
        <dbReference type="SAM" id="MobiDB-lite"/>
    </source>
</evidence>
<proteinExistence type="predicted"/>
<feature type="compositionally biased region" description="Acidic residues" evidence="1">
    <location>
        <begin position="49"/>
        <end position="58"/>
    </location>
</feature>
<gene>
    <name evidence="2" type="ORF">ACFW6T_31290</name>
</gene>
<reference evidence="2 3" key="1">
    <citation type="submission" date="2024-09" db="EMBL/GenBank/DDBJ databases">
        <title>The Natural Products Discovery Center: Release of the First 8490 Sequenced Strains for Exploring Actinobacteria Biosynthetic Diversity.</title>
        <authorList>
            <person name="Kalkreuter E."/>
            <person name="Kautsar S.A."/>
            <person name="Yang D."/>
            <person name="Bader C.D."/>
            <person name="Teijaro C.N."/>
            <person name="Fluegel L."/>
            <person name="Davis C.M."/>
            <person name="Simpson J.R."/>
            <person name="Lauterbach L."/>
            <person name="Steele A.D."/>
            <person name="Gui C."/>
            <person name="Meng S."/>
            <person name="Li G."/>
            <person name="Viehrig K."/>
            <person name="Ye F."/>
            <person name="Su P."/>
            <person name="Kiefer A.F."/>
            <person name="Nichols A."/>
            <person name="Cepeda A.J."/>
            <person name="Yan W."/>
            <person name="Fan B."/>
            <person name="Jiang Y."/>
            <person name="Adhikari A."/>
            <person name="Zheng C.-J."/>
            <person name="Schuster L."/>
            <person name="Cowan T.M."/>
            <person name="Smanski M.J."/>
            <person name="Chevrette M.G."/>
            <person name="De Carvalho L.P.S."/>
            <person name="Shen B."/>
        </authorList>
    </citation>
    <scope>NUCLEOTIDE SEQUENCE [LARGE SCALE GENOMIC DNA]</scope>
    <source>
        <strain evidence="2 3">NPDC058753</strain>
    </source>
</reference>
<keyword evidence="3" id="KW-1185">Reference proteome</keyword>
<dbReference type="EMBL" id="JBHYPX010000090">
    <property type="protein sequence ID" value="MFE1356472.1"/>
    <property type="molecule type" value="Genomic_DNA"/>
</dbReference>
<dbReference type="RefSeq" id="WP_380318764.1">
    <property type="nucleotide sequence ID" value="NZ_JBHYPW010000007.1"/>
</dbReference>
<dbReference type="Proteomes" id="UP001599542">
    <property type="component" value="Unassembled WGS sequence"/>
</dbReference>